<dbReference type="InterPro" id="IPR012337">
    <property type="entry name" value="RNaseH-like_sf"/>
</dbReference>
<gene>
    <name evidence="1" type="ORF">SLEP1_g30349</name>
</gene>
<protein>
    <submittedName>
        <fullName evidence="1">Uncharacterized protein</fullName>
    </submittedName>
</protein>
<proteinExistence type="predicted"/>
<name>A0AAV5K5Z8_9ROSI</name>
<dbReference type="PANTHER" id="PTHR48475">
    <property type="entry name" value="RIBONUCLEASE H"/>
    <property type="match status" value="1"/>
</dbReference>
<dbReference type="GO" id="GO:0003676">
    <property type="term" value="F:nucleic acid binding"/>
    <property type="evidence" value="ECO:0007669"/>
    <property type="project" value="InterPro"/>
</dbReference>
<dbReference type="AlphaFoldDB" id="A0AAV5K5Z8"/>
<evidence type="ECO:0000313" key="1">
    <source>
        <dbReference type="EMBL" id="GKV20191.1"/>
    </source>
</evidence>
<dbReference type="InterPro" id="IPR036397">
    <property type="entry name" value="RNaseH_sf"/>
</dbReference>
<evidence type="ECO:0000313" key="2">
    <source>
        <dbReference type="Proteomes" id="UP001054252"/>
    </source>
</evidence>
<keyword evidence="2" id="KW-1185">Reference proteome</keyword>
<dbReference type="SUPFAM" id="SSF53098">
    <property type="entry name" value="Ribonuclease H-like"/>
    <property type="match status" value="1"/>
</dbReference>
<dbReference type="EMBL" id="BPVZ01000054">
    <property type="protein sequence ID" value="GKV20191.1"/>
    <property type="molecule type" value="Genomic_DNA"/>
</dbReference>
<dbReference type="Proteomes" id="UP001054252">
    <property type="component" value="Unassembled WGS sequence"/>
</dbReference>
<comment type="caution">
    <text evidence="1">The sequence shown here is derived from an EMBL/GenBank/DDBJ whole genome shotgun (WGS) entry which is preliminary data.</text>
</comment>
<sequence length="391" mass="43704">MSIFLVPARRSQLLGSRSSLLASWFQVVALSFLVLGHRSQLPGSRSSFSAFLVSRFQVINLTFLVPGHHSQLTGWKSQIKVSKPYSSGINQTPLQPIKSNGQVEFANKIVLRGLKTRVLVAHSNWVDELNKVLWSCGTTPSLASGETPFSLAYGAEAVIPVEVGLPSDRASWHNDLNNEQLLRENLDLVEEVREMSQIRNMAHQSGVTNAYSHMGKLAPNWEEVELEVPSSTTNYREFKHLQPRSAMSFRGRARSAELKHELLRSNTSCRAQTLAAESSNTCCQGQARSAELEHERLRYLHAFALLQKIPYDFGHCLLPRLRPTVTQHHTFHFGSGHSDPTSHVTLWLRPQLPSVTCFTSAPAIVTQRHTFHFGLGHSDLGSHALLRLQPQ</sequence>
<reference evidence="1 2" key="1">
    <citation type="journal article" date="2021" name="Commun. Biol.">
        <title>The genome of Shorea leprosula (Dipterocarpaceae) highlights the ecological relevance of drought in aseasonal tropical rainforests.</title>
        <authorList>
            <person name="Ng K.K.S."/>
            <person name="Kobayashi M.J."/>
            <person name="Fawcett J.A."/>
            <person name="Hatakeyama M."/>
            <person name="Paape T."/>
            <person name="Ng C.H."/>
            <person name="Ang C.C."/>
            <person name="Tnah L.H."/>
            <person name="Lee C.T."/>
            <person name="Nishiyama T."/>
            <person name="Sese J."/>
            <person name="O'Brien M.J."/>
            <person name="Copetti D."/>
            <person name="Mohd Noor M.I."/>
            <person name="Ong R.C."/>
            <person name="Putra M."/>
            <person name="Sireger I.Z."/>
            <person name="Indrioko S."/>
            <person name="Kosugi Y."/>
            <person name="Izuno A."/>
            <person name="Isagi Y."/>
            <person name="Lee S.L."/>
            <person name="Shimizu K.K."/>
        </authorList>
    </citation>
    <scope>NUCLEOTIDE SEQUENCE [LARGE SCALE GENOMIC DNA]</scope>
    <source>
        <strain evidence="1">214</strain>
    </source>
</reference>
<organism evidence="1 2">
    <name type="scientific">Rubroshorea leprosula</name>
    <dbReference type="NCBI Taxonomy" id="152421"/>
    <lineage>
        <taxon>Eukaryota</taxon>
        <taxon>Viridiplantae</taxon>
        <taxon>Streptophyta</taxon>
        <taxon>Embryophyta</taxon>
        <taxon>Tracheophyta</taxon>
        <taxon>Spermatophyta</taxon>
        <taxon>Magnoliopsida</taxon>
        <taxon>eudicotyledons</taxon>
        <taxon>Gunneridae</taxon>
        <taxon>Pentapetalae</taxon>
        <taxon>rosids</taxon>
        <taxon>malvids</taxon>
        <taxon>Malvales</taxon>
        <taxon>Dipterocarpaceae</taxon>
        <taxon>Rubroshorea</taxon>
    </lineage>
</organism>
<dbReference type="Gene3D" id="3.30.420.10">
    <property type="entry name" value="Ribonuclease H-like superfamily/Ribonuclease H"/>
    <property type="match status" value="1"/>
</dbReference>
<dbReference type="PANTHER" id="PTHR48475:SF2">
    <property type="entry name" value="RIBONUCLEASE H"/>
    <property type="match status" value="1"/>
</dbReference>
<accession>A0AAV5K5Z8</accession>